<keyword evidence="1" id="KW-0812">Transmembrane</keyword>
<evidence type="ECO:0000313" key="2">
    <source>
        <dbReference type="EMBL" id="OGG84955.1"/>
    </source>
</evidence>
<proteinExistence type="predicted"/>
<dbReference type="STRING" id="1798525.A3G90_02715"/>
<dbReference type="AlphaFoldDB" id="A0A1F6FGG6"/>
<reference evidence="2 3" key="1">
    <citation type="journal article" date="2016" name="Nat. Commun.">
        <title>Thousands of microbial genomes shed light on interconnected biogeochemical processes in an aquifer system.</title>
        <authorList>
            <person name="Anantharaman K."/>
            <person name="Brown C.T."/>
            <person name="Hug L.A."/>
            <person name="Sharon I."/>
            <person name="Castelle C.J."/>
            <person name="Probst A.J."/>
            <person name="Thomas B.C."/>
            <person name="Singh A."/>
            <person name="Wilkins M.J."/>
            <person name="Karaoz U."/>
            <person name="Brodie E.L."/>
            <person name="Williams K.H."/>
            <person name="Hubbard S.S."/>
            <person name="Banfield J.F."/>
        </authorList>
    </citation>
    <scope>NUCLEOTIDE SEQUENCE [LARGE SCALE GENOMIC DNA]</scope>
</reference>
<protein>
    <submittedName>
        <fullName evidence="2">Uncharacterized protein</fullName>
    </submittedName>
</protein>
<sequence length="112" mass="12614">MVQTLKSLLLFVALFGATSYVYYFHHDELAWLFVRYGVITIPIFGVLLVVASLLLSKLTGMPFFKAKKRVFEVTADTSQKLVWSQLLLGVALGLVFLVPVIILLIWVVSVLR</sequence>
<feature type="transmembrane region" description="Helical" evidence="1">
    <location>
        <begin position="86"/>
        <end position="108"/>
    </location>
</feature>
<keyword evidence="1" id="KW-1133">Transmembrane helix</keyword>
<accession>A0A1F6FGG6</accession>
<dbReference type="EMBL" id="MFMM01000001">
    <property type="protein sequence ID" value="OGG84955.1"/>
    <property type="molecule type" value="Genomic_DNA"/>
</dbReference>
<keyword evidence="1" id="KW-0472">Membrane</keyword>
<feature type="transmembrane region" description="Helical" evidence="1">
    <location>
        <begin position="29"/>
        <end position="55"/>
    </location>
</feature>
<dbReference type="Proteomes" id="UP000177325">
    <property type="component" value="Unassembled WGS sequence"/>
</dbReference>
<evidence type="ECO:0000313" key="3">
    <source>
        <dbReference type="Proteomes" id="UP000177325"/>
    </source>
</evidence>
<evidence type="ECO:0000256" key="1">
    <source>
        <dbReference type="SAM" id="Phobius"/>
    </source>
</evidence>
<name>A0A1F6FGG6_9BACT</name>
<gene>
    <name evidence="2" type="ORF">A3G90_02715</name>
</gene>
<organism evidence="2 3">
    <name type="scientific">Candidatus Kaiserbacteria bacterium RIFCSPLOWO2_12_FULL_45_26</name>
    <dbReference type="NCBI Taxonomy" id="1798525"/>
    <lineage>
        <taxon>Bacteria</taxon>
        <taxon>Candidatus Kaiseribacteriota</taxon>
    </lineage>
</organism>
<comment type="caution">
    <text evidence="2">The sequence shown here is derived from an EMBL/GenBank/DDBJ whole genome shotgun (WGS) entry which is preliminary data.</text>
</comment>